<evidence type="ECO:0000313" key="9">
    <source>
        <dbReference type="Proteomes" id="UP001300012"/>
    </source>
</evidence>
<evidence type="ECO:0000256" key="5">
    <source>
        <dbReference type="ARBA" id="ARBA00023004"/>
    </source>
</evidence>
<proteinExistence type="predicted"/>
<evidence type="ECO:0000259" key="7">
    <source>
        <dbReference type="PROSITE" id="PS51296"/>
    </source>
</evidence>
<dbReference type="Gene3D" id="2.102.10.10">
    <property type="entry name" value="Rieske [2Fe-2S] iron-sulphur domain"/>
    <property type="match status" value="1"/>
</dbReference>
<dbReference type="CDD" id="cd03469">
    <property type="entry name" value="Rieske_RO_Alpha_N"/>
    <property type="match status" value="1"/>
</dbReference>
<reference evidence="8 9" key="1">
    <citation type="submission" date="2022-08" db="EMBL/GenBank/DDBJ databases">
        <title>Paenibacillus endoradicis sp. nov., Paenibacillus radicibacter sp. nov and Paenibacillus pararadicis sp. nov., three cold-adapted plant growth-promoting bacteria isolated from root of Larix gmelinii in Great Khingan.</title>
        <authorList>
            <person name="Xue H."/>
        </authorList>
    </citation>
    <scope>NUCLEOTIDE SEQUENCE [LARGE SCALE GENOMIC DNA]</scope>
    <source>
        <strain evidence="8 9">N5-1-1-5</strain>
    </source>
</reference>
<evidence type="ECO:0000313" key="8">
    <source>
        <dbReference type="EMBL" id="MCR8630391.1"/>
    </source>
</evidence>
<evidence type="ECO:0000256" key="2">
    <source>
        <dbReference type="ARBA" id="ARBA00022714"/>
    </source>
</evidence>
<gene>
    <name evidence="8" type="ORF">NV381_04145</name>
</gene>
<dbReference type="GO" id="GO:0051213">
    <property type="term" value="F:dioxygenase activity"/>
    <property type="evidence" value="ECO:0007669"/>
    <property type="project" value="UniProtKB-KW"/>
</dbReference>
<dbReference type="SUPFAM" id="SSF50022">
    <property type="entry name" value="ISP domain"/>
    <property type="match status" value="1"/>
</dbReference>
<keyword evidence="9" id="KW-1185">Reference proteome</keyword>
<accession>A0ABT1YB18</accession>
<dbReference type="SUPFAM" id="SSF55961">
    <property type="entry name" value="Bet v1-like"/>
    <property type="match status" value="1"/>
</dbReference>
<dbReference type="PANTHER" id="PTHR43756">
    <property type="entry name" value="CHOLINE MONOOXYGENASE, CHLOROPLASTIC"/>
    <property type="match status" value="1"/>
</dbReference>
<name>A0ABT1YB18_9BACL</name>
<keyword evidence="3" id="KW-0479">Metal-binding</keyword>
<dbReference type="Proteomes" id="UP001300012">
    <property type="component" value="Unassembled WGS sequence"/>
</dbReference>
<dbReference type="PANTHER" id="PTHR43756:SF5">
    <property type="entry name" value="CHOLINE MONOOXYGENASE, CHLOROPLASTIC"/>
    <property type="match status" value="1"/>
</dbReference>
<keyword evidence="6" id="KW-0411">Iron-sulfur</keyword>
<dbReference type="InterPro" id="IPR001663">
    <property type="entry name" value="Rng_hydr_dOase-A"/>
</dbReference>
<comment type="cofactor">
    <cofactor evidence="1">
        <name>Fe cation</name>
        <dbReference type="ChEBI" id="CHEBI:24875"/>
    </cofactor>
</comment>
<organism evidence="8 9">
    <name type="scientific">Paenibacillus radicis</name>
    <name type="common">ex Xue et al. 2023</name>
    <dbReference type="NCBI Taxonomy" id="2972489"/>
    <lineage>
        <taxon>Bacteria</taxon>
        <taxon>Bacillati</taxon>
        <taxon>Bacillota</taxon>
        <taxon>Bacilli</taxon>
        <taxon>Bacillales</taxon>
        <taxon>Paenibacillaceae</taxon>
        <taxon>Paenibacillus</taxon>
    </lineage>
</organism>
<evidence type="ECO:0000256" key="6">
    <source>
        <dbReference type="ARBA" id="ARBA00023014"/>
    </source>
</evidence>
<feature type="domain" description="Rieske" evidence="7">
    <location>
        <begin position="52"/>
        <end position="161"/>
    </location>
</feature>
<keyword evidence="2" id="KW-0001">2Fe-2S</keyword>
<sequence>MTSKPTNEVLNILKQLAPSLLETKEARSLPAECYTSDEFYHFEKEAIFYRNWLCVGRQEQIPNAGDYFTITIHDDPLIVTRNEAGQVYVFSAVCQHRGHLVAEGSGNCKHFRCPLHWWTYNHEGALIQAPEMIRIEPFDILRHDHSLPRLKTEIWNGFIFCHFDPNAEPLAPTLQKLDEEMNNYRVHEMLTMPMVNIESCKWNWKIMIESSLEPYHTSYLHNGPHDFAPGKLAGFIEFDEDDGQVMHPTGFLHEGAGFSSDQNAIFPIIQGLSLEQRKRMTIAAIPPMLTLGLLPDQMFWNIILPQAAGEIEFRAGLCYPPDTLALPDFEERYQLANDSVMEINEQDLSANASIQRGMYARLSSRGRYAELERTLPQLNKWLAKRYRSYLNELGESVEELGHAGTTEKQLG</sequence>
<dbReference type="InterPro" id="IPR017941">
    <property type="entry name" value="Rieske_2Fe-2S"/>
</dbReference>
<dbReference type="RefSeq" id="WP_258212006.1">
    <property type="nucleotide sequence ID" value="NZ_JANQBD010000002.1"/>
</dbReference>
<dbReference type="EMBL" id="JANQBD010000002">
    <property type="protein sequence ID" value="MCR8630391.1"/>
    <property type="molecule type" value="Genomic_DNA"/>
</dbReference>
<protein>
    <submittedName>
        <fullName evidence="8">Aromatic ring-hydroxylating dioxygenase subunit alpha</fullName>
    </submittedName>
</protein>
<dbReference type="InterPro" id="IPR015879">
    <property type="entry name" value="Ring_hydroxy_dOase_asu_C_dom"/>
</dbReference>
<evidence type="ECO:0000256" key="1">
    <source>
        <dbReference type="ARBA" id="ARBA00001962"/>
    </source>
</evidence>
<dbReference type="PROSITE" id="PS51296">
    <property type="entry name" value="RIESKE"/>
    <property type="match status" value="1"/>
</dbReference>
<dbReference type="PRINTS" id="PR00090">
    <property type="entry name" value="RNGDIOXGNASE"/>
</dbReference>
<dbReference type="Pfam" id="PF00355">
    <property type="entry name" value="Rieske"/>
    <property type="match status" value="1"/>
</dbReference>
<dbReference type="Pfam" id="PF00848">
    <property type="entry name" value="Ring_hydroxyl_A"/>
    <property type="match status" value="1"/>
</dbReference>
<dbReference type="Gene3D" id="3.90.380.10">
    <property type="entry name" value="Naphthalene 1,2-dioxygenase Alpha Subunit, Chain A, domain 1"/>
    <property type="match status" value="1"/>
</dbReference>
<evidence type="ECO:0000256" key="3">
    <source>
        <dbReference type="ARBA" id="ARBA00022723"/>
    </source>
</evidence>
<keyword evidence="5" id="KW-0408">Iron</keyword>
<keyword evidence="8" id="KW-0223">Dioxygenase</keyword>
<keyword evidence="4" id="KW-0560">Oxidoreductase</keyword>
<comment type="caution">
    <text evidence="8">The sequence shown here is derived from an EMBL/GenBank/DDBJ whole genome shotgun (WGS) entry which is preliminary data.</text>
</comment>
<dbReference type="InterPro" id="IPR036922">
    <property type="entry name" value="Rieske_2Fe-2S_sf"/>
</dbReference>
<evidence type="ECO:0000256" key="4">
    <source>
        <dbReference type="ARBA" id="ARBA00023002"/>
    </source>
</evidence>